<dbReference type="Pfam" id="PF13924">
    <property type="entry name" value="Lipocalin_5"/>
    <property type="match status" value="1"/>
</dbReference>
<gene>
    <name evidence="2" type="ORF">B0T14DRAFT_572051</name>
</gene>
<evidence type="ECO:0000313" key="2">
    <source>
        <dbReference type="EMBL" id="KAK0612235.1"/>
    </source>
</evidence>
<evidence type="ECO:0000259" key="1">
    <source>
        <dbReference type="Pfam" id="PF13924"/>
    </source>
</evidence>
<reference evidence="2" key="1">
    <citation type="submission" date="2023-06" db="EMBL/GenBank/DDBJ databases">
        <title>Genome-scale phylogeny and comparative genomics of the fungal order Sordariales.</title>
        <authorList>
            <consortium name="Lawrence Berkeley National Laboratory"/>
            <person name="Hensen N."/>
            <person name="Bonometti L."/>
            <person name="Westerberg I."/>
            <person name="Brannstrom I.O."/>
            <person name="Guillou S."/>
            <person name="Cros-Aarteil S."/>
            <person name="Calhoun S."/>
            <person name="Haridas S."/>
            <person name="Kuo A."/>
            <person name="Mondo S."/>
            <person name="Pangilinan J."/>
            <person name="Riley R."/>
            <person name="Labutti K."/>
            <person name="Andreopoulos B."/>
            <person name="Lipzen A."/>
            <person name="Chen C."/>
            <person name="Yanf M."/>
            <person name="Daum C."/>
            <person name="Ng V."/>
            <person name="Clum A."/>
            <person name="Steindorff A."/>
            <person name="Ohm R."/>
            <person name="Martin F."/>
            <person name="Silar P."/>
            <person name="Natvig D."/>
            <person name="Lalanne C."/>
            <person name="Gautier V."/>
            <person name="Ament-Velasquez S.L."/>
            <person name="Kruys A."/>
            <person name="Hutchinson M.I."/>
            <person name="Powell A.J."/>
            <person name="Barry K."/>
            <person name="Miller A.N."/>
            <person name="Grigoriev I.V."/>
            <person name="Debuchy R."/>
            <person name="Gladieux P."/>
            <person name="Thoren M.H."/>
            <person name="Johannesson H."/>
        </authorList>
    </citation>
    <scope>NUCLEOTIDE SEQUENCE</scope>
    <source>
        <strain evidence="2">CBS 606.72</strain>
    </source>
</reference>
<dbReference type="Proteomes" id="UP001175000">
    <property type="component" value="Unassembled WGS sequence"/>
</dbReference>
<sequence length="163" mass="18122">MVKPTDIVHALAGTYSLVNNTVYNLTTNTQIPSTWGDAPAGLLTYTKYGFMSAVMSATVPAWRPTDIRWPPKDADPPHSWELVGRHSLSYAGTFSLNASVANTKTQGQLLHGPIRTASVPVMINETQARYYTVAERAGEVYLNVWLESQGLRSEIWWRRIVKG</sequence>
<dbReference type="AlphaFoldDB" id="A0AA39WCB1"/>
<organism evidence="2 3">
    <name type="scientific">Immersiella caudata</name>
    <dbReference type="NCBI Taxonomy" id="314043"/>
    <lineage>
        <taxon>Eukaryota</taxon>
        <taxon>Fungi</taxon>
        <taxon>Dikarya</taxon>
        <taxon>Ascomycota</taxon>
        <taxon>Pezizomycotina</taxon>
        <taxon>Sordariomycetes</taxon>
        <taxon>Sordariomycetidae</taxon>
        <taxon>Sordariales</taxon>
        <taxon>Lasiosphaeriaceae</taxon>
        <taxon>Immersiella</taxon>
    </lineage>
</organism>
<accession>A0AA39WCB1</accession>
<feature type="domain" description="Lipocalin-like" evidence="1">
    <location>
        <begin position="13"/>
        <end position="160"/>
    </location>
</feature>
<dbReference type="EMBL" id="JAULSU010000007">
    <property type="protein sequence ID" value="KAK0612235.1"/>
    <property type="molecule type" value="Genomic_DNA"/>
</dbReference>
<name>A0AA39WCB1_9PEZI</name>
<protein>
    <submittedName>
        <fullName evidence="2">Lipocalin-like domain-containing protein</fullName>
    </submittedName>
</protein>
<evidence type="ECO:0000313" key="3">
    <source>
        <dbReference type="Proteomes" id="UP001175000"/>
    </source>
</evidence>
<dbReference type="InterPro" id="IPR024311">
    <property type="entry name" value="Lipocalin-like"/>
</dbReference>
<proteinExistence type="predicted"/>
<comment type="caution">
    <text evidence="2">The sequence shown here is derived from an EMBL/GenBank/DDBJ whole genome shotgun (WGS) entry which is preliminary data.</text>
</comment>
<keyword evidence="3" id="KW-1185">Reference proteome</keyword>